<evidence type="ECO:0000313" key="4">
    <source>
        <dbReference type="Proteomes" id="UP001314169"/>
    </source>
</evidence>
<sequence length="125" mass="12783">MKTTPHVKATPVAFRASLLQLLLALSTHPGPHPPAPRGLERPLPWPVCGPDLGFPEAAIWASSSPSRPILSASSSQLSAASPQASSFQAPPSCLPQDLTSSLLGPASRLPQAGPLSPGAPASHHP</sequence>
<reference evidence="3" key="1">
    <citation type="submission" date="2023-12" db="EMBL/GenBank/DDBJ databases">
        <authorList>
            <person name="Brown T."/>
        </authorList>
    </citation>
    <scope>NUCLEOTIDE SEQUENCE</scope>
</reference>
<name>A0ABN9ZS67_PIPNA</name>
<feature type="chain" id="PRO_5046690168" evidence="2">
    <location>
        <begin position="25"/>
        <end position="125"/>
    </location>
</feature>
<keyword evidence="2" id="KW-0732">Signal</keyword>
<keyword evidence="4" id="KW-1185">Reference proteome</keyword>
<evidence type="ECO:0000256" key="1">
    <source>
        <dbReference type="SAM" id="MobiDB-lite"/>
    </source>
</evidence>
<protein>
    <submittedName>
        <fullName evidence="3">Uncharacterized protein</fullName>
    </submittedName>
</protein>
<evidence type="ECO:0000313" key="3">
    <source>
        <dbReference type="EMBL" id="CAK6439047.1"/>
    </source>
</evidence>
<gene>
    <name evidence="3" type="ORF">MPIPNATIZW_LOCUS7353</name>
</gene>
<accession>A0ABN9ZS67</accession>
<proteinExistence type="predicted"/>
<feature type="compositionally biased region" description="Low complexity" evidence="1">
    <location>
        <begin position="65"/>
        <end position="91"/>
    </location>
</feature>
<organism evidence="3 4">
    <name type="scientific">Pipistrellus nathusii</name>
    <name type="common">Nathusius' pipistrelle</name>
    <dbReference type="NCBI Taxonomy" id="59473"/>
    <lineage>
        <taxon>Eukaryota</taxon>
        <taxon>Metazoa</taxon>
        <taxon>Chordata</taxon>
        <taxon>Craniata</taxon>
        <taxon>Vertebrata</taxon>
        <taxon>Euteleostomi</taxon>
        <taxon>Mammalia</taxon>
        <taxon>Eutheria</taxon>
        <taxon>Laurasiatheria</taxon>
        <taxon>Chiroptera</taxon>
        <taxon>Yangochiroptera</taxon>
        <taxon>Vespertilionidae</taxon>
        <taxon>Pipistrellus</taxon>
    </lineage>
</organism>
<evidence type="ECO:0000256" key="2">
    <source>
        <dbReference type="SAM" id="SignalP"/>
    </source>
</evidence>
<dbReference type="Proteomes" id="UP001314169">
    <property type="component" value="Chromosome 17"/>
</dbReference>
<feature type="region of interest" description="Disordered" evidence="1">
    <location>
        <begin position="65"/>
        <end position="125"/>
    </location>
</feature>
<feature type="signal peptide" evidence="2">
    <location>
        <begin position="1"/>
        <end position="24"/>
    </location>
</feature>
<dbReference type="EMBL" id="OY882874">
    <property type="protein sequence ID" value="CAK6439047.1"/>
    <property type="molecule type" value="Genomic_DNA"/>
</dbReference>